<gene>
    <name evidence="1" type="ORF">GCM10010982_20360</name>
</gene>
<organism evidence="1 2">
    <name type="scientific">Bowmanella pacifica</name>
    <dbReference type="NCBI Taxonomy" id="502051"/>
    <lineage>
        <taxon>Bacteria</taxon>
        <taxon>Pseudomonadati</taxon>
        <taxon>Pseudomonadota</taxon>
        <taxon>Gammaproteobacteria</taxon>
        <taxon>Alteromonadales</taxon>
        <taxon>Alteromonadaceae</taxon>
        <taxon>Bowmanella</taxon>
    </lineage>
</organism>
<dbReference type="EMBL" id="BMLS01000003">
    <property type="protein sequence ID" value="GGO69367.1"/>
    <property type="molecule type" value="Genomic_DNA"/>
</dbReference>
<dbReference type="Proteomes" id="UP000606935">
    <property type="component" value="Unassembled WGS sequence"/>
</dbReference>
<keyword evidence="2" id="KW-1185">Reference proteome</keyword>
<evidence type="ECO:0000313" key="2">
    <source>
        <dbReference type="Proteomes" id="UP000606935"/>
    </source>
</evidence>
<dbReference type="RefSeq" id="WP_188694274.1">
    <property type="nucleotide sequence ID" value="NZ_BMLS01000003.1"/>
</dbReference>
<reference evidence="1" key="2">
    <citation type="submission" date="2020-09" db="EMBL/GenBank/DDBJ databases">
        <authorList>
            <person name="Sun Q."/>
            <person name="Zhou Y."/>
        </authorList>
    </citation>
    <scope>NUCLEOTIDE SEQUENCE</scope>
    <source>
        <strain evidence="1">CGMCC 1.7086</strain>
    </source>
</reference>
<dbReference type="SUPFAM" id="SSF101801">
    <property type="entry name" value="Surface presentation of antigens (SPOA)"/>
    <property type="match status" value="1"/>
</dbReference>
<protein>
    <recommendedName>
        <fullName evidence="3">Flagellar motor switch protein FliN-like C-terminal domain-containing protein</fullName>
    </recommendedName>
</protein>
<reference evidence="1" key="1">
    <citation type="journal article" date="2014" name="Int. J. Syst. Evol. Microbiol.">
        <title>Complete genome sequence of Corynebacterium casei LMG S-19264T (=DSM 44701T), isolated from a smear-ripened cheese.</title>
        <authorList>
            <consortium name="US DOE Joint Genome Institute (JGI-PGF)"/>
            <person name="Walter F."/>
            <person name="Albersmeier A."/>
            <person name="Kalinowski J."/>
            <person name="Ruckert C."/>
        </authorList>
    </citation>
    <scope>NUCLEOTIDE SEQUENCE</scope>
    <source>
        <strain evidence="1">CGMCC 1.7086</strain>
    </source>
</reference>
<comment type="caution">
    <text evidence="1">The sequence shown here is derived from an EMBL/GenBank/DDBJ whole genome shotgun (WGS) entry which is preliminary data.</text>
</comment>
<proteinExistence type="predicted"/>
<accession>A0A918DIZ0</accession>
<evidence type="ECO:0008006" key="3">
    <source>
        <dbReference type="Google" id="ProtNLM"/>
    </source>
</evidence>
<dbReference type="AlphaFoldDB" id="A0A918DIZ0"/>
<name>A0A918DIZ0_9ALTE</name>
<evidence type="ECO:0000313" key="1">
    <source>
        <dbReference type="EMBL" id="GGO69367.1"/>
    </source>
</evidence>
<dbReference type="InterPro" id="IPR036429">
    <property type="entry name" value="SpoA-like_sf"/>
</dbReference>
<sequence>MSNSAALTPLLKAQQTTEVQPYPLTREHRRQQQAQLTAKAMLADLAKALELECQQLFGCSEVEADLTLCAGSGLDVWLKEAGRLMLSCHLLDEDDESAFLGMDHTCAHHLADLCLGGEIIKQSEQNVRQELSPTELRVTSRLFQRHVQAIQQVIFKQKSALPARLVKQPVSPPEFTHLPCKVRLVLASEVLSWFIWLPVGLFATTGREVDGEGVIMTADAWQEFLVQGRVVMAQKRMTLSQLKRGLQGEVLPIELLNPARFMLHKQMLFQGQIAEENGSLAFQIHQTQE</sequence>